<comment type="caution">
    <text evidence="1">The sequence shown here is derived from an EMBL/GenBank/DDBJ whole genome shotgun (WGS) entry which is preliminary data.</text>
</comment>
<reference evidence="1" key="1">
    <citation type="submission" date="2020-11" db="EMBL/GenBank/DDBJ databases">
        <authorList>
            <person name="Whitehead M."/>
        </authorList>
    </citation>
    <scope>NUCLEOTIDE SEQUENCE</scope>
    <source>
        <strain evidence="1">EGII</strain>
    </source>
</reference>
<gene>
    <name evidence="1" type="ORF">CCAP1982_LOCUS20069</name>
</gene>
<dbReference type="AlphaFoldDB" id="A0A811VCP7"/>
<protein>
    <submittedName>
        <fullName evidence="1">(Mediterranean fruit fly) hypothetical protein</fullName>
    </submittedName>
</protein>
<dbReference type="EMBL" id="CAJHJT010000056">
    <property type="protein sequence ID" value="CAD7011959.1"/>
    <property type="molecule type" value="Genomic_DNA"/>
</dbReference>
<keyword evidence="2" id="KW-1185">Reference proteome</keyword>
<name>A0A811VCP7_CERCA</name>
<evidence type="ECO:0000313" key="1">
    <source>
        <dbReference type="EMBL" id="CAD7011959.1"/>
    </source>
</evidence>
<organism evidence="1 2">
    <name type="scientific">Ceratitis capitata</name>
    <name type="common">Mediterranean fruit fly</name>
    <name type="synonym">Tephritis capitata</name>
    <dbReference type="NCBI Taxonomy" id="7213"/>
    <lineage>
        <taxon>Eukaryota</taxon>
        <taxon>Metazoa</taxon>
        <taxon>Ecdysozoa</taxon>
        <taxon>Arthropoda</taxon>
        <taxon>Hexapoda</taxon>
        <taxon>Insecta</taxon>
        <taxon>Pterygota</taxon>
        <taxon>Neoptera</taxon>
        <taxon>Endopterygota</taxon>
        <taxon>Diptera</taxon>
        <taxon>Brachycera</taxon>
        <taxon>Muscomorpha</taxon>
        <taxon>Tephritoidea</taxon>
        <taxon>Tephritidae</taxon>
        <taxon>Ceratitis</taxon>
        <taxon>Ceratitis</taxon>
    </lineage>
</organism>
<dbReference type="Proteomes" id="UP000606786">
    <property type="component" value="Unassembled WGS sequence"/>
</dbReference>
<evidence type="ECO:0000313" key="2">
    <source>
        <dbReference type="Proteomes" id="UP000606786"/>
    </source>
</evidence>
<sequence length="115" mass="13202">MIKPLVNEIISKSKNFPFLHGLLVTWLISNPSTSLVEYVNRSTQLLDPHGLWVLVQALETISVEFIATLIAVVYSLAVKRLNPQSDENGLRRVYNYYCTYKVQACPRICFDRWNG</sequence>
<proteinExistence type="predicted"/>
<accession>A0A811VCP7</accession>